<reference evidence="2" key="1">
    <citation type="journal article" date="2020" name="mSystems">
        <title>Genome- and Community-Level Interaction Insights into Carbon Utilization and Element Cycling Functions of Hydrothermarchaeota in Hydrothermal Sediment.</title>
        <authorList>
            <person name="Zhou Z."/>
            <person name="Liu Y."/>
            <person name="Xu W."/>
            <person name="Pan J."/>
            <person name="Luo Z.H."/>
            <person name="Li M."/>
        </authorList>
    </citation>
    <scope>NUCLEOTIDE SEQUENCE [LARGE SCALE GENOMIC DNA]</scope>
    <source>
        <strain evidence="2">SpSt-479</strain>
    </source>
</reference>
<sequence>MKVRSAVERILTNFAISFLSWIEFLKKEKQFGLKSVSFKKIKLILKGFYSIGQVPFNFSKFDYSDFISDLENIRLSYLNYPYGRLLRDKLLFSIYFKNFCNVPEIYAYLNRGYIHSITNEHPNMNFDLLLKILENNAIITKPRFGTGGKDITKIERKSENEFLLNNQIFSKEKLQNWILTRDDFIIVKYIKQSTFSEKFFDNSANTIRITTYVNPESKEGKILYALMRFGTNRSAPADNVGAGGVYALIDIESGQLGKAIELLDLGKYRHLDIHPESKVPIENVYIPGWGELKNDFIKLSSLLSPYIKFAGWDIILTDDSYYLIEGNNGPDLYIQGPDNPLAISKDIKAFLKNYNIR</sequence>
<comment type="caution">
    <text evidence="2">The sequence shown here is derived from an EMBL/GenBank/DDBJ whole genome shotgun (WGS) entry which is preliminary data.</text>
</comment>
<evidence type="ECO:0000259" key="1">
    <source>
        <dbReference type="Pfam" id="PF14397"/>
    </source>
</evidence>
<dbReference type="EMBL" id="DSUJ01000008">
    <property type="protein sequence ID" value="HFI90499.1"/>
    <property type="molecule type" value="Genomic_DNA"/>
</dbReference>
<dbReference type="AlphaFoldDB" id="A0A7V3E6T7"/>
<dbReference type="InterPro" id="IPR039523">
    <property type="entry name" value="RimK-rel_E_lig_ATP-grasp"/>
</dbReference>
<name>A0A7V3E6T7_9BACT</name>
<dbReference type="Pfam" id="PF14397">
    <property type="entry name" value="ATPgrasp_ST"/>
    <property type="match status" value="1"/>
</dbReference>
<dbReference type="SUPFAM" id="SSF56059">
    <property type="entry name" value="Glutathione synthetase ATP-binding domain-like"/>
    <property type="match status" value="1"/>
</dbReference>
<gene>
    <name evidence="2" type="ORF">ENS31_03085</name>
</gene>
<accession>A0A7V3E6T7</accession>
<organism evidence="2">
    <name type="scientific">Ignavibacterium album</name>
    <dbReference type="NCBI Taxonomy" id="591197"/>
    <lineage>
        <taxon>Bacteria</taxon>
        <taxon>Pseudomonadati</taxon>
        <taxon>Ignavibacteriota</taxon>
        <taxon>Ignavibacteria</taxon>
        <taxon>Ignavibacteriales</taxon>
        <taxon>Ignavibacteriaceae</taxon>
        <taxon>Ignavibacterium</taxon>
    </lineage>
</organism>
<evidence type="ECO:0000313" key="2">
    <source>
        <dbReference type="EMBL" id="HFI90499.1"/>
    </source>
</evidence>
<feature type="domain" description="Alpha-L-glutamate ligase-related protein ATP-grasp" evidence="1">
    <location>
        <begin position="84"/>
        <end position="335"/>
    </location>
</feature>
<protein>
    <recommendedName>
        <fullName evidence="1">Alpha-L-glutamate ligase-related protein ATP-grasp domain-containing protein</fullName>
    </recommendedName>
</protein>
<proteinExistence type="predicted"/>